<dbReference type="OrthoDB" id="10029550at2759"/>
<protein>
    <submittedName>
        <fullName evidence="1">16463_t:CDS:1</fullName>
    </submittedName>
</protein>
<dbReference type="PANTHER" id="PTHR34070:SF1">
    <property type="entry name" value="DNA ALKYLATION REPAIR PROTEIN"/>
    <property type="match status" value="1"/>
</dbReference>
<evidence type="ECO:0000313" key="1">
    <source>
        <dbReference type="EMBL" id="CAI2165643.1"/>
    </source>
</evidence>
<dbReference type="SUPFAM" id="SSF48371">
    <property type="entry name" value="ARM repeat"/>
    <property type="match status" value="1"/>
</dbReference>
<organism evidence="1 2">
    <name type="scientific">Funneliformis geosporum</name>
    <dbReference type="NCBI Taxonomy" id="1117311"/>
    <lineage>
        <taxon>Eukaryota</taxon>
        <taxon>Fungi</taxon>
        <taxon>Fungi incertae sedis</taxon>
        <taxon>Mucoromycota</taxon>
        <taxon>Glomeromycotina</taxon>
        <taxon>Glomeromycetes</taxon>
        <taxon>Glomerales</taxon>
        <taxon>Glomeraceae</taxon>
        <taxon>Funneliformis</taxon>
    </lineage>
</organism>
<sequence length="301" mass="35282">MVETRNSKLNQNKSTVRTVGKRTLKHIETEISTQPTKRARKKKETIVKEETVESESGVTKIEPTQSRIHTKLAAQASKKRAAILVKYLRVEEYDRGDIILGIRVPDVRSISKDLGFLPFTILKELINSKYHEERLLSVINLVDKYKISKDPEEKKNLFEFYLNDMREGIDNWDLVDISASHVVGSYLIDKPELKKTWLFERLLNSERLWDRRIAIVSTLYFINQGQFEDTTKLSEILLNDEKDLIHKATGWMLREVGKKSKKNLVNFLDKYAVKMPRVMLRYSLEKFSDQEKKKYMQKGKK</sequence>
<accession>A0A9W4SDF1</accession>
<dbReference type="PANTHER" id="PTHR34070">
    <property type="entry name" value="ARMADILLO-TYPE FOLD"/>
    <property type="match status" value="1"/>
</dbReference>
<keyword evidence="2" id="KW-1185">Reference proteome</keyword>
<name>A0A9W4SDF1_9GLOM</name>
<dbReference type="Proteomes" id="UP001153678">
    <property type="component" value="Unassembled WGS sequence"/>
</dbReference>
<dbReference type="EMBL" id="CAMKVN010000240">
    <property type="protein sequence ID" value="CAI2165643.1"/>
    <property type="molecule type" value="Genomic_DNA"/>
</dbReference>
<gene>
    <name evidence="1" type="ORF">FWILDA_LOCUS2174</name>
</gene>
<dbReference type="InterPro" id="IPR016024">
    <property type="entry name" value="ARM-type_fold"/>
</dbReference>
<dbReference type="InterPro" id="IPR014825">
    <property type="entry name" value="DNA_alkylation"/>
</dbReference>
<dbReference type="CDD" id="cd06561">
    <property type="entry name" value="AlkD_like"/>
    <property type="match status" value="1"/>
</dbReference>
<proteinExistence type="predicted"/>
<evidence type="ECO:0000313" key="2">
    <source>
        <dbReference type="Proteomes" id="UP001153678"/>
    </source>
</evidence>
<dbReference type="Pfam" id="PF08713">
    <property type="entry name" value="DNA_alkylation"/>
    <property type="match status" value="1"/>
</dbReference>
<dbReference type="Gene3D" id="1.25.10.90">
    <property type="match status" value="1"/>
</dbReference>
<comment type="caution">
    <text evidence="1">The sequence shown here is derived from an EMBL/GenBank/DDBJ whole genome shotgun (WGS) entry which is preliminary data.</text>
</comment>
<dbReference type="AlphaFoldDB" id="A0A9W4SDF1"/>
<reference evidence="1" key="1">
    <citation type="submission" date="2022-08" db="EMBL/GenBank/DDBJ databases">
        <authorList>
            <person name="Kallberg Y."/>
            <person name="Tangrot J."/>
            <person name="Rosling A."/>
        </authorList>
    </citation>
    <scope>NUCLEOTIDE SEQUENCE</scope>
    <source>
        <strain evidence="1">Wild A</strain>
    </source>
</reference>